<evidence type="ECO:0000313" key="4">
    <source>
        <dbReference type="EMBL" id="QUD86730.1"/>
    </source>
</evidence>
<feature type="transmembrane region" description="Helical" evidence="1">
    <location>
        <begin position="398"/>
        <end position="423"/>
    </location>
</feature>
<feature type="domain" description="Serine aminopeptidase S33" evidence="3">
    <location>
        <begin position="64"/>
        <end position="168"/>
    </location>
</feature>
<feature type="transmembrane region" description="Helical" evidence="1">
    <location>
        <begin position="473"/>
        <end position="493"/>
    </location>
</feature>
<feature type="transmembrane region" description="Helical" evidence="1">
    <location>
        <begin position="544"/>
        <end position="564"/>
    </location>
</feature>
<evidence type="ECO:0000259" key="3">
    <source>
        <dbReference type="Pfam" id="PF12146"/>
    </source>
</evidence>
<keyword evidence="1" id="KW-0472">Membrane</keyword>
<dbReference type="RefSeq" id="WP_211936783.1">
    <property type="nucleotide sequence ID" value="NZ_CP073078.1"/>
</dbReference>
<protein>
    <submittedName>
        <fullName evidence="4">Alpha/beta hydrolase</fullName>
    </submittedName>
</protein>
<feature type="transmembrane region" description="Helical" evidence="1">
    <location>
        <begin position="513"/>
        <end position="532"/>
    </location>
</feature>
<accession>A0A975ITH1</accession>
<feature type="chain" id="PRO_5037586053" evidence="2">
    <location>
        <begin position="23"/>
        <end position="567"/>
    </location>
</feature>
<dbReference type="KEGG" id="caul:KCG34_16820"/>
<name>A0A975ITH1_9CAUL</name>
<dbReference type="PANTHER" id="PTHR22946">
    <property type="entry name" value="DIENELACTONE HYDROLASE DOMAIN-CONTAINING PROTEIN-RELATED"/>
    <property type="match status" value="1"/>
</dbReference>
<feature type="transmembrane region" description="Helical" evidence="1">
    <location>
        <begin position="325"/>
        <end position="347"/>
    </location>
</feature>
<feature type="transmembrane region" description="Helical" evidence="1">
    <location>
        <begin position="367"/>
        <end position="386"/>
    </location>
</feature>
<evidence type="ECO:0000313" key="5">
    <source>
        <dbReference type="Proteomes" id="UP000676409"/>
    </source>
</evidence>
<keyword evidence="1" id="KW-0812">Transmembrane</keyword>
<feature type="transmembrane region" description="Helical" evidence="1">
    <location>
        <begin position="287"/>
        <end position="313"/>
    </location>
</feature>
<dbReference type="InterPro" id="IPR050261">
    <property type="entry name" value="FrsA_esterase"/>
</dbReference>
<dbReference type="Proteomes" id="UP000676409">
    <property type="component" value="Chromosome"/>
</dbReference>
<proteinExistence type="predicted"/>
<gene>
    <name evidence="4" type="ORF">KCG34_16820</name>
</gene>
<dbReference type="SUPFAM" id="SSF53474">
    <property type="entry name" value="alpha/beta-Hydrolases"/>
    <property type="match status" value="1"/>
</dbReference>
<keyword evidence="4" id="KW-0378">Hydrolase</keyword>
<dbReference type="AlphaFoldDB" id="A0A975ITH1"/>
<keyword evidence="1" id="KW-1133">Transmembrane helix</keyword>
<evidence type="ECO:0000256" key="2">
    <source>
        <dbReference type="SAM" id="SignalP"/>
    </source>
</evidence>
<dbReference type="EMBL" id="CP073078">
    <property type="protein sequence ID" value="QUD86730.1"/>
    <property type="molecule type" value="Genomic_DNA"/>
</dbReference>
<feature type="signal peptide" evidence="2">
    <location>
        <begin position="1"/>
        <end position="22"/>
    </location>
</feature>
<reference evidence="4" key="1">
    <citation type="submission" date="2021-04" db="EMBL/GenBank/DDBJ databases">
        <title>The complete genome sequence of Caulobacter sp. S6.</title>
        <authorList>
            <person name="Tang Y."/>
            <person name="Ouyang W."/>
            <person name="Liu Q."/>
            <person name="Huang B."/>
            <person name="Guo Z."/>
            <person name="Lei P."/>
        </authorList>
    </citation>
    <scope>NUCLEOTIDE SEQUENCE</scope>
    <source>
        <strain evidence="4">S6</strain>
    </source>
</reference>
<sequence>MKRSWALFLAGCAAILSGCFLAHFTQTAGGVRIEDVRFTGTGGAPMSALLYIPPNATPKTPAPGVLAVHGYINSRETQDGFAIEFARRGYVVLALDQTGHGYSGGFAGQNGFGGPDGLKYLRGLDVVDPANIGLEGHSMGGWTILAAAKAMPDGYRAAVLEGSSTGLPFAAPGTPGWPRNLAVVFSRYDEFGWLMWNTLQPGRVGESPKLMQLFGATAPVITGRDYGDLAAGTARRLYQPRTTHPGDHFSPEAIGDATDWFAHTLKGGTPRPASDQIWLLKEIGTGIALLGVVALMLGAFDLLLGLPAFAVLAQPAAGARERRDGAWWAAFVLTTAIPAISFYVFMFIGAQAFKPNVLFPQSITNQILTWALLNAAITLLLGLMLPRGDKSAPDRWPAAMGIALATVGTGYAALLAADFLFKLDFRFWIVALKLLSLAQFKAFLAYLVPFTAFFLVSLSALQRSLTVRGDGRLATYATAIGAMSLGFLIFVVAQYVPLFLTGHLPVPMEALNAIISLQFLPVLAVVGLIAAFTARRTGSALPGALICSLFVTWYVVAGTATQYGGPL</sequence>
<evidence type="ECO:0000256" key="1">
    <source>
        <dbReference type="SAM" id="Phobius"/>
    </source>
</evidence>
<dbReference type="PROSITE" id="PS51257">
    <property type="entry name" value="PROKAR_LIPOPROTEIN"/>
    <property type="match status" value="1"/>
</dbReference>
<dbReference type="Pfam" id="PF12146">
    <property type="entry name" value="Hydrolase_4"/>
    <property type="match status" value="1"/>
</dbReference>
<dbReference type="InterPro" id="IPR022742">
    <property type="entry name" value="Hydrolase_4"/>
</dbReference>
<keyword evidence="2" id="KW-0732">Signal</keyword>
<dbReference type="Gene3D" id="3.40.50.1820">
    <property type="entry name" value="alpha/beta hydrolase"/>
    <property type="match status" value="1"/>
</dbReference>
<organism evidence="4 5">
    <name type="scientific">Phenylobacterium montanum</name>
    <dbReference type="NCBI Taxonomy" id="2823693"/>
    <lineage>
        <taxon>Bacteria</taxon>
        <taxon>Pseudomonadati</taxon>
        <taxon>Pseudomonadota</taxon>
        <taxon>Alphaproteobacteria</taxon>
        <taxon>Caulobacterales</taxon>
        <taxon>Caulobacteraceae</taxon>
        <taxon>Phenylobacterium</taxon>
    </lineage>
</organism>
<keyword evidence="5" id="KW-1185">Reference proteome</keyword>
<feature type="transmembrane region" description="Helical" evidence="1">
    <location>
        <begin position="443"/>
        <end position="461"/>
    </location>
</feature>
<dbReference type="GO" id="GO:0016787">
    <property type="term" value="F:hydrolase activity"/>
    <property type="evidence" value="ECO:0007669"/>
    <property type="project" value="UniProtKB-KW"/>
</dbReference>
<dbReference type="InterPro" id="IPR029058">
    <property type="entry name" value="AB_hydrolase_fold"/>
</dbReference>